<reference evidence="2" key="1">
    <citation type="submission" date="2020-05" db="EMBL/GenBank/DDBJ databases">
        <title>Mycena genomes resolve the evolution of fungal bioluminescence.</title>
        <authorList>
            <person name="Tsai I.J."/>
        </authorList>
    </citation>
    <scope>NUCLEOTIDE SEQUENCE</scope>
    <source>
        <strain evidence="2">CCC161011</strain>
    </source>
</reference>
<evidence type="ECO:0000256" key="1">
    <source>
        <dbReference type="SAM" id="MobiDB-lite"/>
    </source>
</evidence>
<dbReference type="OrthoDB" id="3252135at2759"/>
<dbReference type="EMBL" id="JACAZI010000010">
    <property type="protein sequence ID" value="KAF7350094.1"/>
    <property type="molecule type" value="Genomic_DNA"/>
</dbReference>
<evidence type="ECO:0000313" key="2">
    <source>
        <dbReference type="EMBL" id="KAF7350094.1"/>
    </source>
</evidence>
<dbReference type="AlphaFoldDB" id="A0A8H7CTR4"/>
<dbReference type="Proteomes" id="UP000620124">
    <property type="component" value="Unassembled WGS sequence"/>
</dbReference>
<proteinExistence type="predicted"/>
<comment type="caution">
    <text evidence="2">The sequence shown here is derived from an EMBL/GenBank/DDBJ whole genome shotgun (WGS) entry which is preliminary data.</text>
</comment>
<name>A0A8H7CTR4_9AGAR</name>
<protein>
    <submittedName>
        <fullName evidence="2">Uncharacterized protein</fullName>
    </submittedName>
</protein>
<evidence type="ECO:0000313" key="3">
    <source>
        <dbReference type="Proteomes" id="UP000620124"/>
    </source>
</evidence>
<accession>A0A8H7CTR4</accession>
<sequence>MSASSSTGRAPNPARSRGNYLKNSGRDTVVLTAQDEHAAVPTYGRSALIEGFVALEDREHVSEIALKVKGNIELIVSGGSETKRFLDEHYILWSSEHSNGQCPSNVPFLTLLPARFAHNNGGRYPLPPSYFASYAASSGGVYAKVFYSLSITITRARRRKFSFLASKNTISVPFNYCPRTCPARPIPPAESDFLADIKLPPVDLHLFTPASDAFALGEPIPVHVQLLGPVRALREFLPDRTIAGAAPRSLIEVTLVRQMRLHIHGSVEPTRVTSGRSILLPTPPSVSAHLDSDEESASLDWSGELRIDPSVAAVGSFDAAVLQVQDFIVIDVLEPAGSKSQFTRTRHSRPIRLVTDPWPDS</sequence>
<organism evidence="2 3">
    <name type="scientific">Mycena venus</name>
    <dbReference type="NCBI Taxonomy" id="2733690"/>
    <lineage>
        <taxon>Eukaryota</taxon>
        <taxon>Fungi</taxon>
        <taxon>Dikarya</taxon>
        <taxon>Basidiomycota</taxon>
        <taxon>Agaricomycotina</taxon>
        <taxon>Agaricomycetes</taxon>
        <taxon>Agaricomycetidae</taxon>
        <taxon>Agaricales</taxon>
        <taxon>Marasmiineae</taxon>
        <taxon>Mycenaceae</taxon>
        <taxon>Mycena</taxon>
    </lineage>
</organism>
<feature type="region of interest" description="Disordered" evidence="1">
    <location>
        <begin position="1"/>
        <end position="23"/>
    </location>
</feature>
<keyword evidence="3" id="KW-1185">Reference proteome</keyword>
<gene>
    <name evidence="2" type="ORF">MVEN_01311400</name>
</gene>